<dbReference type="AlphaFoldDB" id="B3RLY5"/>
<dbReference type="eggNOG" id="ENOG502QU0W">
    <property type="taxonomic scope" value="Eukaryota"/>
</dbReference>
<protein>
    <recommendedName>
        <fullName evidence="2">COMM domain-containing protein</fullName>
    </recommendedName>
</protein>
<dbReference type="OMA" id="NLERYDM"/>
<keyword evidence="4" id="KW-1185">Reference proteome</keyword>
<dbReference type="OrthoDB" id="10257479at2759"/>
<dbReference type="KEGG" id="tad:TRIADDRAFT_52168"/>
<dbReference type="PhylomeDB" id="B3RLY5"/>
<dbReference type="InParanoid" id="B3RLY5"/>
<dbReference type="HOGENOM" id="CLU_096212_1_0_1"/>
<reference evidence="3 4" key="1">
    <citation type="journal article" date="2008" name="Nature">
        <title>The Trichoplax genome and the nature of placozoans.</title>
        <authorList>
            <person name="Srivastava M."/>
            <person name="Begovic E."/>
            <person name="Chapman J."/>
            <person name="Putnam N.H."/>
            <person name="Hellsten U."/>
            <person name="Kawashima T."/>
            <person name="Kuo A."/>
            <person name="Mitros T."/>
            <person name="Salamov A."/>
            <person name="Carpenter M.L."/>
            <person name="Signorovitch A.Y."/>
            <person name="Moreno M.A."/>
            <person name="Kamm K."/>
            <person name="Grimwood J."/>
            <person name="Schmutz J."/>
            <person name="Shapiro H."/>
            <person name="Grigoriev I.V."/>
            <person name="Buss L.W."/>
            <person name="Schierwater B."/>
            <person name="Dellaporta S.L."/>
            <person name="Rokhsar D.S."/>
        </authorList>
    </citation>
    <scope>NUCLEOTIDE SEQUENCE [LARGE SCALE GENOMIC DNA]</scope>
    <source>
        <strain evidence="3 4">Grell-BS-1999</strain>
    </source>
</reference>
<name>B3RLY5_TRIAD</name>
<dbReference type="InterPro" id="IPR017920">
    <property type="entry name" value="COMM"/>
</dbReference>
<feature type="coiled-coil region" evidence="1">
    <location>
        <begin position="67"/>
        <end position="94"/>
    </location>
</feature>
<dbReference type="Proteomes" id="UP000009022">
    <property type="component" value="Unassembled WGS sequence"/>
</dbReference>
<dbReference type="Pfam" id="PF07258">
    <property type="entry name" value="COMM_domain"/>
    <property type="match status" value="1"/>
</dbReference>
<dbReference type="CTD" id="6749285"/>
<dbReference type="PROSITE" id="PS51269">
    <property type="entry name" value="COMM"/>
    <property type="match status" value="1"/>
</dbReference>
<dbReference type="EMBL" id="DS985241">
    <property type="protein sequence ID" value="EDV28868.1"/>
    <property type="molecule type" value="Genomic_DNA"/>
</dbReference>
<dbReference type="Pfam" id="PF21672">
    <property type="entry name" value="COMM_HN"/>
    <property type="match status" value="1"/>
</dbReference>
<dbReference type="RefSeq" id="XP_002108070.1">
    <property type="nucleotide sequence ID" value="XM_002108034.1"/>
</dbReference>
<dbReference type="PANTHER" id="PTHR15857">
    <property type="entry name" value="COMM DOMAIN CONTAINING PROTEIN 2"/>
    <property type="match status" value="1"/>
</dbReference>
<dbReference type="FunCoup" id="B3RLY5">
    <property type="interactions" value="1748"/>
</dbReference>
<evidence type="ECO:0000313" key="4">
    <source>
        <dbReference type="Proteomes" id="UP000009022"/>
    </source>
</evidence>
<proteinExistence type="predicted"/>
<dbReference type="InterPro" id="IPR037354">
    <property type="entry name" value="Commd2"/>
</dbReference>
<organism evidence="3 4">
    <name type="scientific">Trichoplax adhaerens</name>
    <name type="common">Trichoplax reptans</name>
    <dbReference type="NCBI Taxonomy" id="10228"/>
    <lineage>
        <taxon>Eukaryota</taxon>
        <taxon>Metazoa</taxon>
        <taxon>Placozoa</taxon>
        <taxon>Uniplacotomia</taxon>
        <taxon>Trichoplacea</taxon>
        <taxon>Trichoplacidae</taxon>
        <taxon>Trichoplax</taxon>
    </lineage>
</organism>
<accession>B3RLY5</accession>
<gene>
    <name evidence="3" type="ORF">TRIADDRAFT_52168</name>
</gene>
<sequence length="172" mass="19624">MLLTLSDQHKDDLQYLTTVDVEEKLNVPSNTIKNSVGGLVHLLLESAKLALNEIDFQDSVLTLGFSEEAKETLLKAYKQTLDEVRKNLSNVSLSLPHYRNLEWRFDVQVASRALRQQVEPRIVFKLNVVENDTVTSELLQTDINNLAHMVSKLEAALAEMKTNHCRRILRNI</sequence>
<evidence type="ECO:0000256" key="1">
    <source>
        <dbReference type="SAM" id="Coils"/>
    </source>
</evidence>
<dbReference type="GeneID" id="6749285"/>
<feature type="domain" description="COMM" evidence="2">
    <location>
        <begin position="97"/>
        <end position="164"/>
    </location>
</feature>
<evidence type="ECO:0000259" key="2">
    <source>
        <dbReference type="PROSITE" id="PS51269"/>
    </source>
</evidence>
<dbReference type="PANTHER" id="PTHR15857:SF0">
    <property type="entry name" value="COMM DOMAIN-CONTAINING PROTEIN 2"/>
    <property type="match status" value="1"/>
</dbReference>
<evidence type="ECO:0000313" key="3">
    <source>
        <dbReference type="EMBL" id="EDV28868.1"/>
    </source>
</evidence>
<keyword evidence="1" id="KW-0175">Coiled coil</keyword>
<dbReference type="STRING" id="10228.B3RLY5"/>